<accession>A0A370B812</accession>
<comment type="caution">
    <text evidence="2">The sequence shown here is derived from an EMBL/GenBank/DDBJ whole genome shotgun (WGS) entry which is preliminary data.</text>
</comment>
<proteinExistence type="predicted"/>
<evidence type="ECO:0000313" key="2">
    <source>
        <dbReference type="EMBL" id="RDG37948.1"/>
    </source>
</evidence>
<reference evidence="2 3" key="1">
    <citation type="submission" date="2018-07" db="EMBL/GenBank/DDBJ databases">
        <title>Streptomyces species from bats.</title>
        <authorList>
            <person name="Dunlap C."/>
        </authorList>
    </citation>
    <scope>NUCLEOTIDE SEQUENCE [LARGE SCALE GENOMIC DNA]</scope>
    <source>
        <strain evidence="2 3">AC230</strain>
    </source>
</reference>
<name>A0A370B812_9ACTN</name>
<evidence type="ECO:0000313" key="3">
    <source>
        <dbReference type="Proteomes" id="UP000253741"/>
    </source>
</evidence>
<gene>
    <name evidence="2" type="ORF">DVH02_11535</name>
</gene>
<dbReference type="OrthoDB" id="4303968at2"/>
<dbReference type="RefSeq" id="WP_114623688.1">
    <property type="nucleotide sequence ID" value="NZ_QQNA01000080.1"/>
</dbReference>
<protein>
    <submittedName>
        <fullName evidence="2">Uncharacterized protein</fullName>
    </submittedName>
</protein>
<feature type="region of interest" description="Disordered" evidence="1">
    <location>
        <begin position="1"/>
        <end position="29"/>
    </location>
</feature>
<dbReference type="EMBL" id="QQNA01000080">
    <property type="protein sequence ID" value="RDG37948.1"/>
    <property type="molecule type" value="Genomic_DNA"/>
</dbReference>
<dbReference type="Proteomes" id="UP000253741">
    <property type="component" value="Unassembled WGS sequence"/>
</dbReference>
<evidence type="ECO:0000256" key="1">
    <source>
        <dbReference type="SAM" id="MobiDB-lite"/>
    </source>
</evidence>
<keyword evidence="3" id="KW-1185">Reference proteome</keyword>
<organism evidence="2 3">
    <name type="scientific">Streptomyces corynorhini</name>
    <dbReference type="NCBI Taxonomy" id="2282652"/>
    <lineage>
        <taxon>Bacteria</taxon>
        <taxon>Bacillati</taxon>
        <taxon>Actinomycetota</taxon>
        <taxon>Actinomycetes</taxon>
        <taxon>Kitasatosporales</taxon>
        <taxon>Streptomycetaceae</taxon>
        <taxon>Streptomyces</taxon>
    </lineage>
</organism>
<dbReference type="AlphaFoldDB" id="A0A370B812"/>
<sequence>MTRLSDAGVADPVETDGDPVNGHSMANTGKTVLRVRNDSTDTLTLTLVTPITVGGKAVEDTDAEIPAGTTRTFGSLPPALYGTSLAINAGADLKLLAFEP</sequence>